<evidence type="ECO:0000256" key="1">
    <source>
        <dbReference type="SAM" id="MobiDB-lite"/>
    </source>
</evidence>
<evidence type="ECO:0000313" key="4">
    <source>
        <dbReference type="EMBL" id="SEU37886.1"/>
    </source>
</evidence>
<evidence type="ECO:0008006" key="7">
    <source>
        <dbReference type="Google" id="ProtNLM"/>
    </source>
</evidence>
<feature type="chain" id="PRO_5023027028" description="DUF5666 domain-containing protein" evidence="2">
    <location>
        <begin position="19"/>
        <end position="187"/>
    </location>
</feature>
<keyword evidence="5" id="KW-1185">Reference proteome</keyword>
<evidence type="ECO:0000313" key="6">
    <source>
        <dbReference type="Proteomes" id="UP000321514"/>
    </source>
</evidence>
<dbReference type="EMBL" id="BJXR01000040">
    <property type="protein sequence ID" value="GEN10681.1"/>
    <property type="molecule type" value="Genomic_DNA"/>
</dbReference>
<organism evidence="3 6">
    <name type="scientific">Myxococcus fulvus</name>
    <dbReference type="NCBI Taxonomy" id="33"/>
    <lineage>
        <taxon>Bacteria</taxon>
        <taxon>Pseudomonadati</taxon>
        <taxon>Myxococcota</taxon>
        <taxon>Myxococcia</taxon>
        <taxon>Myxococcales</taxon>
        <taxon>Cystobacterineae</taxon>
        <taxon>Myxococcaceae</taxon>
        <taxon>Myxococcus</taxon>
    </lineage>
</organism>
<feature type="region of interest" description="Disordered" evidence="1">
    <location>
        <begin position="19"/>
        <end position="46"/>
    </location>
</feature>
<evidence type="ECO:0000313" key="3">
    <source>
        <dbReference type="EMBL" id="GEN10681.1"/>
    </source>
</evidence>
<gene>
    <name evidence="3" type="ORF">MFU01_57180</name>
    <name evidence="4" type="ORF">SAMN05443572_112269</name>
</gene>
<feature type="region of interest" description="Disordered" evidence="1">
    <location>
        <begin position="144"/>
        <end position="187"/>
    </location>
</feature>
<dbReference type="EMBL" id="FOIB01000012">
    <property type="protein sequence ID" value="SEU37886.1"/>
    <property type="molecule type" value="Genomic_DNA"/>
</dbReference>
<dbReference type="RefSeq" id="WP_063789802.1">
    <property type="nucleotide sequence ID" value="NZ_BJXR01000040.1"/>
</dbReference>
<feature type="compositionally biased region" description="Low complexity" evidence="1">
    <location>
        <begin position="19"/>
        <end position="37"/>
    </location>
</feature>
<comment type="caution">
    <text evidence="3">The sequence shown here is derived from an EMBL/GenBank/DDBJ whole genome shotgun (WGS) entry which is preliminary data.</text>
</comment>
<reference evidence="4 5" key="1">
    <citation type="submission" date="2016-10" db="EMBL/GenBank/DDBJ databases">
        <authorList>
            <person name="Varghese N."/>
            <person name="Submissions S."/>
        </authorList>
    </citation>
    <scope>NUCLEOTIDE SEQUENCE [LARGE SCALE GENOMIC DNA]</scope>
    <source>
        <strain evidence="4 5">DSM 16525</strain>
    </source>
</reference>
<accession>A0A511T928</accession>
<dbReference type="AlphaFoldDB" id="A0A511T928"/>
<protein>
    <recommendedName>
        <fullName evidence="7">DUF5666 domain-containing protein</fullName>
    </recommendedName>
</protein>
<feature type="compositionally biased region" description="Basic and acidic residues" evidence="1">
    <location>
        <begin position="159"/>
        <end position="187"/>
    </location>
</feature>
<evidence type="ECO:0000256" key="2">
    <source>
        <dbReference type="SAM" id="SignalP"/>
    </source>
</evidence>
<dbReference type="Proteomes" id="UP000183760">
    <property type="component" value="Unassembled WGS sequence"/>
</dbReference>
<feature type="signal peptide" evidence="2">
    <location>
        <begin position="1"/>
        <end position="18"/>
    </location>
</feature>
<dbReference type="Proteomes" id="UP000321514">
    <property type="component" value="Unassembled WGS sequence"/>
</dbReference>
<name>A0A511T928_MYXFU</name>
<proteinExistence type="predicted"/>
<keyword evidence="2" id="KW-0732">Signal</keyword>
<evidence type="ECO:0000313" key="5">
    <source>
        <dbReference type="Proteomes" id="UP000183760"/>
    </source>
</evidence>
<dbReference type="STRING" id="1334629.MFUL124B02_40265"/>
<reference evidence="3 6" key="2">
    <citation type="submission" date="2019-07" db="EMBL/GenBank/DDBJ databases">
        <title>Whole genome shotgun sequence of Myxococcus fulvus NBRC 100333.</title>
        <authorList>
            <person name="Hosoyama A."/>
            <person name="Uohara A."/>
            <person name="Ohji S."/>
            <person name="Ichikawa N."/>
        </authorList>
    </citation>
    <scope>NUCLEOTIDE SEQUENCE [LARGE SCALE GENOMIC DNA]</scope>
    <source>
        <strain evidence="3 6">NBRC 100333</strain>
    </source>
</reference>
<sequence length="187" mass="19558">MKKLIATFAVCLGTAAFAQSAPAQPAPSQTQIPSPSTRVDTGVNATDVGRGINGATREASNAQAQENLFNKKHSLSLKGTLKKADDDSVNLTRKDLPDAELDVKAQTVVMLDGKKARVEEIPEGSEVRASFQLDGDNAVAVELRATSPKGTGGSGAVDTMKKDAKKAGDKVEEAGEDVKQDVDDAVH</sequence>